<gene>
    <name evidence="7" type="ORF">HMPREF0908_1571</name>
</gene>
<reference evidence="7 8" key="1">
    <citation type="submission" date="2009-04" db="EMBL/GenBank/DDBJ databases">
        <authorList>
            <person name="Qin X."/>
            <person name="Bachman B."/>
            <person name="Battles P."/>
            <person name="Bell A."/>
            <person name="Bess C."/>
            <person name="Bickham C."/>
            <person name="Chaboub L."/>
            <person name="Chen D."/>
            <person name="Coyle M."/>
            <person name="Deiros D.R."/>
            <person name="Dinh H."/>
            <person name="Forbes L."/>
            <person name="Fowler G."/>
            <person name="Francisco L."/>
            <person name="Fu Q."/>
            <person name="Gubbala S."/>
            <person name="Hale W."/>
            <person name="Han Y."/>
            <person name="Hemphill L."/>
            <person name="Highlander S.K."/>
            <person name="Hirani K."/>
            <person name="Hogues M."/>
            <person name="Jackson L."/>
            <person name="Jakkamsetti A."/>
            <person name="Javaid M."/>
            <person name="Jiang H."/>
            <person name="Korchina V."/>
            <person name="Kovar C."/>
            <person name="Lara F."/>
            <person name="Lee S."/>
            <person name="Mata R."/>
            <person name="Mathew T."/>
            <person name="Moen C."/>
            <person name="Morales K."/>
            <person name="Munidasa M."/>
            <person name="Nazareth L."/>
            <person name="Ngo R."/>
            <person name="Nguyen L."/>
            <person name="Okwuonu G."/>
            <person name="Ongeri F."/>
            <person name="Patil S."/>
            <person name="Petrosino J."/>
            <person name="Pham C."/>
            <person name="Pham P."/>
            <person name="Pu L.-L."/>
            <person name="Puazo M."/>
            <person name="Raj R."/>
            <person name="Reid J."/>
            <person name="Rouhana J."/>
            <person name="Saada N."/>
            <person name="Shang Y."/>
            <person name="Simmons D."/>
            <person name="Thornton R."/>
            <person name="Warren J."/>
            <person name="Weissenberger G."/>
            <person name="Zhang J."/>
            <person name="Zhang L."/>
            <person name="Zhou C."/>
            <person name="Zhu D."/>
            <person name="Muzny D."/>
            <person name="Worley K."/>
            <person name="Gibbs R."/>
        </authorList>
    </citation>
    <scope>NUCLEOTIDE SEQUENCE [LARGE SCALE GENOMIC DNA]</scope>
    <source>
        <strain evidence="7 8">ATCC 43531</strain>
    </source>
</reference>
<dbReference type="InterPro" id="IPR011990">
    <property type="entry name" value="TPR-like_helical_dom_sf"/>
</dbReference>
<dbReference type="AlphaFoldDB" id="C4V4X7"/>
<evidence type="ECO:0000256" key="2">
    <source>
        <dbReference type="ARBA" id="ARBA00022676"/>
    </source>
</evidence>
<dbReference type="GO" id="GO:0016757">
    <property type="term" value="F:glycosyltransferase activity"/>
    <property type="evidence" value="ECO:0007669"/>
    <property type="project" value="UniProtKB-KW"/>
</dbReference>
<comment type="caution">
    <text evidence="7">The sequence shown here is derived from an EMBL/GenBank/DDBJ whole genome shotgun (WGS) entry which is preliminary data.</text>
</comment>
<accession>C4V4X7</accession>
<keyword evidence="4" id="KW-0677">Repeat</keyword>
<dbReference type="InterPro" id="IPR029489">
    <property type="entry name" value="OGT/SEC/SPY_C"/>
</dbReference>
<dbReference type="PANTHER" id="PTHR44835">
    <property type="entry name" value="UDP-N-ACETYLGLUCOSAMINE--PEPTIDE N-ACETYLGLUCOSAMINYLTRANSFERASE SPINDLY-RELATED"/>
    <property type="match status" value="1"/>
</dbReference>
<sequence>MNGQKLEALRDRIFAALERGAVREARRSIEKLRRYEPAEAASLLTALCIEERDAKGALKAWQECRVRAPHDPYTIFLRARIHLLMGERRAALRVLTPLFGAPMSAEVAEKVYNLAGQCARFLGAAEKAVEFYARARDAAPDLTLRALNASNVLFNRHYLPAAPAEEKRAAEEYGALFAQIRTFDHCAHRRGQRLRIGYLSPDVREHVVLSFSYALMTALDPARFTVTAYALGTEDDYTEQVKRSVQGFRNLSRITPEEAAYAIYRDGIDILVDLAGHTAGSTLPILAYRPAPVQISGIGYFASTGLRTVDYFLADPILAAGDAEQGFTEELLVLPATHFCWQPLQPAPAPAHAPTAGRSIVFGSFNNFTKINDHVLRVWAEILRRVPESRLFLKAAVFSEEDARAEMLTRIAAAGISLSRVDTEGNSPDYLAAYNRMDIALDPFPYPGGGTTCDALYMGVPVVTLSGETLGSRFGASLLTNIGAEALIAHTEEEYIALAVSLAGDASMLDALHTGLRQMLAQSPVMDAAGYGAAVGAAYEEVWAAYGRHSEQLKSIDHHDDSMYKDSKALRGRMFALLGAEQYAAAQEIAERAIAAGGQDDMLCYLYTYAVERQGDLPRAMALAEEYLSTGRSALRHEFMRLRAAVAYRMGDVRAAEFYRCAYEEEPSDPSLYSSFLLAQNAQDVDEKELFRAHCAYGDLFAHVPQYDCRTPYAHQKIRVGYISPDFRRNVLQHFVQPFLTMYDRTRFAVYVYSTAEQPDEVTAALRPHADQWREMGGRTAEEIAEQIHADEVDILVDLAGHAAGGALPVLARRPAPVQMMGLGYMATSGLSAVDYFLTDALCDPLDGERERYFTEQLIRLPSQFVYVPRAELPVPTGTPARQRGAILFGVFNQYRKWTDEMLCVWREILERVPQSKLLLKSQVFFAAAMRRAAEERLARLGFDLDRILLEPATTDYMERYLDVDIALDTYPWTGGGTTCDALYMGVPVVTMYGTRRSTRFSYAMLHLVGAEELAVASASAYISCAVSLAEDLDRLDGIHCTLRRKMETSPLMDQADYMRALEEAYIMALRNVGQGL</sequence>
<dbReference type="Gene3D" id="1.25.40.10">
    <property type="entry name" value="Tetratricopeptide repeat domain"/>
    <property type="match status" value="2"/>
</dbReference>
<dbReference type="Pfam" id="PF13844">
    <property type="entry name" value="Glyco_transf_41"/>
    <property type="match status" value="4"/>
</dbReference>
<dbReference type="OrthoDB" id="1660777at2"/>
<protein>
    <submittedName>
        <fullName evidence="7">Tetratricopeptide repeat protein</fullName>
    </submittedName>
</protein>
<dbReference type="Proteomes" id="UP000005309">
    <property type="component" value="Unassembled WGS sequence"/>
</dbReference>
<keyword evidence="3" id="KW-0808">Transferase</keyword>
<evidence type="ECO:0000259" key="6">
    <source>
        <dbReference type="Pfam" id="PF13844"/>
    </source>
</evidence>
<keyword evidence="2" id="KW-0328">Glycosyltransferase</keyword>
<name>C4V4X7_9FIRM</name>
<evidence type="ECO:0000256" key="3">
    <source>
        <dbReference type="ARBA" id="ARBA00022679"/>
    </source>
</evidence>
<dbReference type="eggNOG" id="COG3914">
    <property type="taxonomic scope" value="Bacteria"/>
</dbReference>
<feature type="domain" description="O-GlcNAc transferase C-terminal" evidence="6">
    <location>
        <begin position="707"/>
        <end position="866"/>
    </location>
</feature>
<keyword evidence="5" id="KW-0802">TPR repeat</keyword>
<comment type="pathway">
    <text evidence="1">Protein modification; protein glycosylation.</text>
</comment>
<proteinExistence type="predicted"/>
<evidence type="ECO:0000256" key="4">
    <source>
        <dbReference type="ARBA" id="ARBA00022737"/>
    </source>
</evidence>
<feature type="domain" description="O-GlcNAc transferase C-terminal" evidence="6">
    <location>
        <begin position="183"/>
        <end position="340"/>
    </location>
</feature>
<feature type="domain" description="O-GlcNAc transferase C-terminal" evidence="6">
    <location>
        <begin position="885"/>
        <end position="1061"/>
    </location>
</feature>
<evidence type="ECO:0000313" key="8">
    <source>
        <dbReference type="Proteomes" id="UP000005309"/>
    </source>
</evidence>
<dbReference type="SUPFAM" id="SSF48452">
    <property type="entry name" value="TPR-like"/>
    <property type="match status" value="2"/>
</dbReference>
<feature type="domain" description="O-GlcNAc transferase C-terminal" evidence="6">
    <location>
        <begin position="359"/>
        <end position="532"/>
    </location>
</feature>
<dbReference type="EMBL" id="ACLA01000022">
    <property type="protein sequence ID" value="EEQ48025.1"/>
    <property type="molecule type" value="Genomic_DNA"/>
</dbReference>
<dbReference type="Gene3D" id="3.40.50.11380">
    <property type="match status" value="2"/>
</dbReference>
<dbReference type="STRING" id="638302.HMPREF0908_1571"/>
<dbReference type="RefSeq" id="WP_006690305.1">
    <property type="nucleotide sequence ID" value="NZ_GG694006.1"/>
</dbReference>
<evidence type="ECO:0000313" key="7">
    <source>
        <dbReference type="EMBL" id="EEQ48025.1"/>
    </source>
</evidence>
<dbReference type="Gene3D" id="3.40.50.2000">
    <property type="entry name" value="Glycogen Phosphorylase B"/>
    <property type="match status" value="2"/>
</dbReference>
<organism evidence="7 8">
    <name type="scientific">Selenomonas flueggei ATCC 43531</name>
    <dbReference type="NCBI Taxonomy" id="638302"/>
    <lineage>
        <taxon>Bacteria</taxon>
        <taxon>Bacillati</taxon>
        <taxon>Bacillota</taxon>
        <taxon>Negativicutes</taxon>
        <taxon>Selenomonadales</taxon>
        <taxon>Selenomonadaceae</taxon>
        <taxon>Selenomonas</taxon>
    </lineage>
</organism>
<dbReference type="SUPFAM" id="SSF53756">
    <property type="entry name" value="UDP-Glycosyltransferase/glycogen phosphorylase"/>
    <property type="match status" value="1"/>
</dbReference>
<dbReference type="InterPro" id="IPR051939">
    <property type="entry name" value="Glycosyltr_41/O-GlcNAc_trsf"/>
</dbReference>
<dbReference type="PANTHER" id="PTHR44835:SF1">
    <property type="entry name" value="PROTEIN O-GLCNAC TRANSFERASE"/>
    <property type="match status" value="1"/>
</dbReference>
<dbReference type="HOGENOM" id="CLU_320224_0_0_9"/>
<evidence type="ECO:0000256" key="1">
    <source>
        <dbReference type="ARBA" id="ARBA00004922"/>
    </source>
</evidence>
<keyword evidence="8" id="KW-1185">Reference proteome</keyword>
<evidence type="ECO:0000256" key="5">
    <source>
        <dbReference type="ARBA" id="ARBA00022803"/>
    </source>
</evidence>